<dbReference type="InterPro" id="IPR010918">
    <property type="entry name" value="PurM-like_C_dom"/>
</dbReference>
<proteinExistence type="predicted"/>
<comment type="caution">
    <text evidence="2">The sequence shown here is derived from an EMBL/GenBank/DDBJ whole genome shotgun (WGS) entry which is preliminary data.</text>
</comment>
<protein>
    <submittedName>
        <fullName evidence="2">Phosphoribosylformylglycinamidine synthase subunit PurL</fullName>
    </submittedName>
</protein>
<reference evidence="2" key="1">
    <citation type="submission" date="2023-03" db="EMBL/GenBank/DDBJ databases">
        <authorList>
            <person name="Steffen K."/>
            <person name="Cardenas P."/>
        </authorList>
    </citation>
    <scope>NUCLEOTIDE SEQUENCE</scope>
</reference>
<dbReference type="Pfam" id="PF02769">
    <property type="entry name" value="AIRS_C"/>
    <property type="match status" value="1"/>
</dbReference>
<evidence type="ECO:0000313" key="3">
    <source>
        <dbReference type="Proteomes" id="UP001174909"/>
    </source>
</evidence>
<name>A0AA35WBZ3_GEOBA</name>
<dbReference type="GO" id="GO:0004642">
    <property type="term" value="F:phosphoribosylformylglycinamidine synthase activity"/>
    <property type="evidence" value="ECO:0007669"/>
    <property type="project" value="InterPro"/>
</dbReference>
<dbReference type="Gene3D" id="3.90.650.10">
    <property type="entry name" value="PurM-like C-terminal domain"/>
    <property type="match status" value="1"/>
</dbReference>
<dbReference type="PANTHER" id="PTHR43555">
    <property type="entry name" value="PHOSPHORIBOSYLFORMYLGLYCINAMIDINE SYNTHASE SUBUNIT PURL"/>
    <property type="match status" value="1"/>
</dbReference>
<dbReference type="InterPro" id="IPR010074">
    <property type="entry name" value="PRibForGlyAmidine_synth_PurL"/>
</dbReference>
<dbReference type="GO" id="GO:0006189">
    <property type="term" value="P:'de novo' IMP biosynthetic process"/>
    <property type="evidence" value="ECO:0007669"/>
    <property type="project" value="InterPro"/>
</dbReference>
<dbReference type="Proteomes" id="UP001174909">
    <property type="component" value="Unassembled WGS sequence"/>
</dbReference>
<keyword evidence="3" id="KW-1185">Reference proteome</keyword>
<organism evidence="2 3">
    <name type="scientific">Geodia barretti</name>
    <name type="common">Barrett's horny sponge</name>
    <dbReference type="NCBI Taxonomy" id="519541"/>
    <lineage>
        <taxon>Eukaryota</taxon>
        <taxon>Metazoa</taxon>
        <taxon>Porifera</taxon>
        <taxon>Demospongiae</taxon>
        <taxon>Heteroscleromorpha</taxon>
        <taxon>Tetractinellida</taxon>
        <taxon>Astrophorina</taxon>
        <taxon>Geodiidae</taxon>
        <taxon>Geodia</taxon>
    </lineage>
</organism>
<evidence type="ECO:0000259" key="1">
    <source>
        <dbReference type="Pfam" id="PF02769"/>
    </source>
</evidence>
<dbReference type="AlphaFoldDB" id="A0AA35WBZ3"/>
<dbReference type="SUPFAM" id="SSF56042">
    <property type="entry name" value="PurM C-terminal domain-like"/>
    <property type="match status" value="1"/>
</dbReference>
<accession>A0AA35WBZ3</accession>
<sequence length="211" mass="22221">MYNETQGESIYPTPVIGCLGLLHEVRVNVGIGFQKAGDIIVLLGASEPESDAASLAGSEYLELMHGLVAGNPKLDIEGEAALQRACRRLATESVVSSAHDCSEGGLAVTLAESSIAGGMGVECGDDTALGSKLAGSGSRWDAVLFGEAQSRIVVSLDPGRMERLESLCTQEGVEWAVLGKVTESRFAIGSLIDLRVSEIESTWRSALQKRL</sequence>
<dbReference type="EMBL" id="CASHTH010001466">
    <property type="protein sequence ID" value="CAI8015743.1"/>
    <property type="molecule type" value="Genomic_DNA"/>
</dbReference>
<gene>
    <name evidence="2" type="ORF">GBAR_LOCUS9715</name>
</gene>
<feature type="domain" description="PurM-like C-terminal" evidence="1">
    <location>
        <begin position="35"/>
        <end position="185"/>
    </location>
</feature>
<dbReference type="CDD" id="cd02204">
    <property type="entry name" value="PurL_repeat2"/>
    <property type="match status" value="1"/>
</dbReference>
<dbReference type="InterPro" id="IPR036676">
    <property type="entry name" value="PurM-like_C_sf"/>
</dbReference>
<dbReference type="PANTHER" id="PTHR43555:SF1">
    <property type="entry name" value="PHOSPHORIBOSYLFORMYLGLYCINAMIDINE SYNTHASE SUBUNIT PURL"/>
    <property type="match status" value="1"/>
</dbReference>
<evidence type="ECO:0000313" key="2">
    <source>
        <dbReference type="EMBL" id="CAI8015743.1"/>
    </source>
</evidence>